<accession>A0ABS5AGD6</accession>
<keyword evidence="6" id="KW-0464">Manganese</keyword>
<dbReference type="Proteomes" id="UP001519363">
    <property type="component" value="Unassembled WGS sequence"/>
</dbReference>
<evidence type="ECO:0000313" key="9">
    <source>
        <dbReference type="Proteomes" id="UP001519363"/>
    </source>
</evidence>
<dbReference type="PROSITE" id="PS51462">
    <property type="entry name" value="NUDIX"/>
    <property type="match status" value="1"/>
</dbReference>
<comment type="cofactor">
    <cofactor evidence="1">
        <name>Mn(2+)</name>
        <dbReference type="ChEBI" id="CHEBI:29035"/>
    </cofactor>
</comment>
<comment type="caution">
    <text evidence="8">The sequence shown here is derived from an EMBL/GenBank/DDBJ whole genome shotgun (WGS) entry which is preliminary data.</text>
</comment>
<dbReference type="InterPro" id="IPR015797">
    <property type="entry name" value="NUDIX_hydrolase-like_dom_sf"/>
</dbReference>
<dbReference type="InterPro" id="IPR000086">
    <property type="entry name" value="NUDIX_hydrolase_dom"/>
</dbReference>
<dbReference type="Gene3D" id="3.90.79.10">
    <property type="entry name" value="Nucleoside Triphosphate Pyrophosphohydrolase"/>
    <property type="match status" value="1"/>
</dbReference>
<keyword evidence="3" id="KW-0479">Metal-binding</keyword>
<evidence type="ECO:0000256" key="4">
    <source>
        <dbReference type="ARBA" id="ARBA00022801"/>
    </source>
</evidence>
<dbReference type="PANTHER" id="PTHR12318:SF0">
    <property type="entry name" value="ACYL-COENZYME A DIPHOSPHATASE NUDT19"/>
    <property type="match status" value="1"/>
</dbReference>
<evidence type="ECO:0000256" key="6">
    <source>
        <dbReference type="ARBA" id="ARBA00023211"/>
    </source>
</evidence>
<protein>
    <submittedName>
        <fullName evidence="8">8-oxo-dGTP pyrophosphatase MutT (NUDIX family)</fullName>
    </submittedName>
</protein>
<dbReference type="SUPFAM" id="SSF55811">
    <property type="entry name" value="Nudix"/>
    <property type="match status" value="1"/>
</dbReference>
<keyword evidence="9" id="KW-1185">Reference proteome</keyword>
<feature type="domain" description="Nudix hydrolase" evidence="7">
    <location>
        <begin position="26"/>
        <end position="228"/>
    </location>
</feature>
<name>A0ABS5AGD6_9PSEU</name>
<keyword evidence="4" id="KW-0378">Hydrolase</keyword>
<dbReference type="PANTHER" id="PTHR12318">
    <property type="entry name" value="TESTOSTERONE-REGULATED PROTEIN RP2"/>
    <property type="match status" value="1"/>
</dbReference>
<evidence type="ECO:0000259" key="7">
    <source>
        <dbReference type="PROSITE" id="PS51462"/>
    </source>
</evidence>
<evidence type="ECO:0000256" key="3">
    <source>
        <dbReference type="ARBA" id="ARBA00022723"/>
    </source>
</evidence>
<reference evidence="8 9" key="1">
    <citation type="submission" date="2021-03" db="EMBL/GenBank/DDBJ databases">
        <title>Sequencing the genomes of 1000 actinobacteria strains.</title>
        <authorList>
            <person name="Klenk H.-P."/>
        </authorList>
    </citation>
    <scope>NUCLEOTIDE SEQUENCE [LARGE SCALE GENOMIC DNA]</scope>
    <source>
        <strain evidence="8 9">DSM 44580</strain>
    </source>
</reference>
<evidence type="ECO:0000256" key="2">
    <source>
        <dbReference type="ARBA" id="ARBA00001946"/>
    </source>
</evidence>
<dbReference type="InterPro" id="IPR039121">
    <property type="entry name" value="NUDT19"/>
</dbReference>
<sequence>MPQLPERMVLPKGFVPDEPPAVPAVPRDSATVALVRDTAEGAEVFLLRRVLGMAFAGGMTVFPGGGVDQRDADASVAWAGPTPAWWAQRFGCSTELARALVCAAVRETFEEAGVLLAGPDADGIVSDTRPYAQARQELVDRKLSLAEFLTETGLVLRADLLRPLGNWVTPPEEPRRYDTRFFLAALPQGQRADGTTTEADHASWRRPAEAIEDWAQGHSMLMPPTWVTLSQLGEHRTVAELLAAEREITKITPRVVRRADGAHRVALPGDEDYPEAS</sequence>
<comment type="cofactor">
    <cofactor evidence="2">
        <name>Mg(2+)</name>
        <dbReference type="ChEBI" id="CHEBI:18420"/>
    </cofactor>
</comment>
<gene>
    <name evidence="8" type="ORF">JOF53_004156</name>
</gene>
<dbReference type="EMBL" id="JAGIOO010000001">
    <property type="protein sequence ID" value="MBP2475284.1"/>
    <property type="molecule type" value="Genomic_DNA"/>
</dbReference>
<organism evidence="8 9">
    <name type="scientific">Crossiella equi</name>
    <dbReference type="NCBI Taxonomy" id="130796"/>
    <lineage>
        <taxon>Bacteria</taxon>
        <taxon>Bacillati</taxon>
        <taxon>Actinomycetota</taxon>
        <taxon>Actinomycetes</taxon>
        <taxon>Pseudonocardiales</taxon>
        <taxon>Pseudonocardiaceae</taxon>
        <taxon>Crossiella</taxon>
    </lineage>
</organism>
<evidence type="ECO:0000313" key="8">
    <source>
        <dbReference type="EMBL" id="MBP2475284.1"/>
    </source>
</evidence>
<evidence type="ECO:0000256" key="1">
    <source>
        <dbReference type="ARBA" id="ARBA00001936"/>
    </source>
</evidence>
<dbReference type="CDD" id="cd18870">
    <property type="entry name" value="NUDIX_AcylCoAdiphos_Nudt19"/>
    <property type="match status" value="1"/>
</dbReference>
<keyword evidence="5" id="KW-0460">Magnesium</keyword>
<proteinExistence type="predicted"/>
<evidence type="ECO:0000256" key="5">
    <source>
        <dbReference type="ARBA" id="ARBA00022842"/>
    </source>
</evidence>